<name>A0A3L7K1S4_9BACI</name>
<comment type="caution">
    <text evidence="1">The sequence shown here is derived from an EMBL/GenBank/DDBJ whole genome shotgun (WGS) entry which is preliminary data.</text>
</comment>
<protein>
    <submittedName>
        <fullName evidence="1">Uncharacterized protein</fullName>
    </submittedName>
</protein>
<organism evidence="1 2">
    <name type="scientific">Falsibacillus albus</name>
    <dbReference type="NCBI Taxonomy" id="2478915"/>
    <lineage>
        <taxon>Bacteria</taxon>
        <taxon>Bacillati</taxon>
        <taxon>Bacillota</taxon>
        <taxon>Bacilli</taxon>
        <taxon>Bacillales</taxon>
        <taxon>Bacillaceae</taxon>
        <taxon>Falsibacillus</taxon>
    </lineage>
</organism>
<proteinExistence type="predicted"/>
<reference evidence="1 2" key="1">
    <citation type="submission" date="2018-10" db="EMBL/GenBank/DDBJ databases">
        <title>Falsibacillus sp. genome draft.</title>
        <authorList>
            <person name="Shi S."/>
        </authorList>
    </citation>
    <scope>NUCLEOTIDE SEQUENCE [LARGE SCALE GENOMIC DNA]</scope>
    <source>
        <strain evidence="1 2">GY 10110</strain>
    </source>
</reference>
<evidence type="ECO:0000313" key="2">
    <source>
        <dbReference type="Proteomes" id="UP000276770"/>
    </source>
</evidence>
<keyword evidence="2" id="KW-1185">Reference proteome</keyword>
<dbReference type="AlphaFoldDB" id="A0A3L7K1S4"/>
<accession>A0A3L7K1S4</accession>
<gene>
    <name evidence="1" type="ORF">D9X91_08450</name>
</gene>
<sequence length="98" mass="10666">MKLNELRVSRISNQVLQTMLLPAYAMETAAPIETILSGQVLEQADSAVIGQYNLRTVLDEAALETAAANAEIEWMIADGVENAADVVLRRVLLIRTIG</sequence>
<dbReference type="Proteomes" id="UP000276770">
    <property type="component" value="Unassembled WGS sequence"/>
</dbReference>
<dbReference type="EMBL" id="RCVZ01000004">
    <property type="protein sequence ID" value="RLQ96304.1"/>
    <property type="molecule type" value="Genomic_DNA"/>
</dbReference>
<evidence type="ECO:0000313" key="1">
    <source>
        <dbReference type="EMBL" id="RLQ96304.1"/>
    </source>
</evidence>
<dbReference type="RefSeq" id="WP_121680157.1">
    <property type="nucleotide sequence ID" value="NZ_RCVZ01000004.1"/>
</dbReference>